<keyword evidence="1" id="KW-0812">Transmembrane</keyword>
<dbReference type="InterPro" id="IPR045749">
    <property type="entry name" value="DUF6090"/>
</dbReference>
<organism evidence="2 3">
    <name type="scientific">Ekhidna lutea</name>
    <dbReference type="NCBI Taxonomy" id="447679"/>
    <lineage>
        <taxon>Bacteria</taxon>
        <taxon>Pseudomonadati</taxon>
        <taxon>Bacteroidota</taxon>
        <taxon>Cytophagia</taxon>
        <taxon>Cytophagales</taxon>
        <taxon>Reichenbachiellaceae</taxon>
        <taxon>Ekhidna</taxon>
    </lineage>
</organism>
<dbReference type="AlphaFoldDB" id="A0A239F4G3"/>
<accession>A0A239F4G3</accession>
<dbReference type="Proteomes" id="UP000198393">
    <property type="component" value="Unassembled WGS sequence"/>
</dbReference>
<dbReference type="RefSeq" id="WP_089355220.1">
    <property type="nucleotide sequence ID" value="NZ_FZPD01000001.1"/>
</dbReference>
<evidence type="ECO:0000313" key="2">
    <source>
        <dbReference type="EMBL" id="SNS51052.1"/>
    </source>
</evidence>
<keyword evidence="1" id="KW-1133">Transmembrane helix</keyword>
<feature type="transmembrane region" description="Helical" evidence="1">
    <location>
        <begin position="21"/>
        <end position="42"/>
    </location>
</feature>
<proteinExistence type="predicted"/>
<dbReference type="OrthoDB" id="821805at2"/>
<keyword evidence="3" id="KW-1185">Reference proteome</keyword>
<reference evidence="2 3" key="1">
    <citation type="submission" date="2017-06" db="EMBL/GenBank/DDBJ databases">
        <authorList>
            <person name="Kim H.J."/>
            <person name="Triplett B.A."/>
        </authorList>
    </citation>
    <scope>NUCLEOTIDE SEQUENCE [LARGE SCALE GENOMIC DNA]</scope>
    <source>
        <strain evidence="2 3">DSM 19307</strain>
    </source>
</reference>
<dbReference type="Pfam" id="PF19578">
    <property type="entry name" value="DUF6090"/>
    <property type="match status" value="1"/>
</dbReference>
<name>A0A239F4G3_EKHLU</name>
<keyword evidence="1" id="KW-0472">Membrane</keyword>
<protein>
    <submittedName>
        <fullName evidence="2">Uncharacterized protein</fullName>
    </submittedName>
</protein>
<gene>
    <name evidence="2" type="ORF">SAMN05421640_0454</name>
</gene>
<evidence type="ECO:0000256" key="1">
    <source>
        <dbReference type="SAM" id="Phobius"/>
    </source>
</evidence>
<dbReference type="EMBL" id="FZPD01000001">
    <property type="protein sequence ID" value="SNS51052.1"/>
    <property type="molecule type" value="Genomic_DNA"/>
</dbReference>
<evidence type="ECO:0000313" key="3">
    <source>
        <dbReference type="Proteomes" id="UP000198393"/>
    </source>
</evidence>
<sequence>MLFLLRKVRRKLLQKNKVTTYLLYAIGEIVLVVIGIIIAVQINSWNDARLNQKKERVILKDLHQEFQINKTKLDAAIRHHQTLAEATGKIMSLIGEPKATLAQHNLDSLIYLSLDYTDFNASQSVIMELISSGRLNLISSDELRSLIFEWVSEMDEKKEGYETMDEISQSQTLPYLTQNATMKDIDFYGLGRTNGRSKFASKNHPLFQDLVFENHMDNQFWGITNYIAKLNRLETIIDRILKQTNTQAIK</sequence>